<dbReference type="RefSeq" id="WP_138835005.1">
    <property type="nucleotide sequence ID" value="NZ_VCNI01000001.1"/>
</dbReference>
<dbReference type="Pfam" id="PF12770">
    <property type="entry name" value="CHAT"/>
    <property type="match status" value="1"/>
</dbReference>
<dbReference type="InterPro" id="IPR024983">
    <property type="entry name" value="CHAT_dom"/>
</dbReference>
<comment type="caution">
    <text evidence="2">The sequence shown here is derived from an EMBL/GenBank/DDBJ whole genome shotgun (WGS) entry which is preliminary data.</text>
</comment>
<proteinExistence type="predicted"/>
<evidence type="ECO:0000259" key="1">
    <source>
        <dbReference type="Pfam" id="PF12770"/>
    </source>
</evidence>
<accession>A0ABY2WRW0</accession>
<organism evidence="2 3">
    <name type="scientific">Flagellimonas algicola</name>
    <dbReference type="NCBI Taxonomy" id="2583815"/>
    <lineage>
        <taxon>Bacteria</taxon>
        <taxon>Pseudomonadati</taxon>
        <taxon>Bacteroidota</taxon>
        <taxon>Flavobacteriia</taxon>
        <taxon>Flavobacteriales</taxon>
        <taxon>Flavobacteriaceae</taxon>
        <taxon>Flagellimonas</taxon>
    </lineage>
</organism>
<name>A0ABY2WRW0_9FLAO</name>
<dbReference type="EMBL" id="VCNI01000001">
    <property type="protein sequence ID" value="TMU57475.1"/>
    <property type="molecule type" value="Genomic_DNA"/>
</dbReference>
<feature type="domain" description="CHAT" evidence="1">
    <location>
        <begin position="89"/>
        <end position="363"/>
    </location>
</feature>
<protein>
    <submittedName>
        <fullName evidence="2">CHAT domain-containing protein</fullName>
    </submittedName>
</protein>
<dbReference type="Pfam" id="PF20308">
    <property type="entry name" value="TPR-S"/>
    <property type="match status" value="1"/>
</dbReference>
<evidence type="ECO:0000313" key="3">
    <source>
        <dbReference type="Proteomes" id="UP000751614"/>
    </source>
</evidence>
<dbReference type="InterPro" id="IPR046880">
    <property type="entry name" value="TPR-S"/>
</dbReference>
<evidence type="ECO:0000313" key="2">
    <source>
        <dbReference type="EMBL" id="TMU57475.1"/>
    </source>
</evidence>
<reference evidence="2 3" key="1">
    <citation type="submission" date="2019-05" db="EMBL/GenBank/DDBJ databases">
        <title>Flagellimonas sp. AsT0115, sp. nov., isolated from a marine red algae, Asparagopsis taxiformis.</title>
        <authorList>
            <person name="Kim J."/>
            <person name="Jeong S.E."/>
            <person name="Jeon C.O."/>
        </authorList>
    </citation>
    <scope>NUCLEOTIDE SEQUENCE [LARGE SCALE GENOMIC DNA]</scope>
    <source>
        <strain evidence="2 3">AsT0115</strain>
    </source>
</reference>
<dbReference type="Proteomes" id="UP000751614">
    <property type="component" value="Unassembled WGS sequence"/>
</dbReference>
<sequence>MITKKIEYFRYDKLETGILIENKPYLLTVGDKNALREVRTSEDHKALSRKLRDTLTYKKGVIESQKLSVIKEISDSLKSFFIDSVDITEDINHLEVFLNPSELALIPFELLLDENDTPRFISKRNGGQLLTRNDRNAKDLNKNIPETPRVLFAYVTPPYNKTDVLFKEVPYKFHKTAIKSALKNRGGEERLKVLENPTFDQFKSTILQAAAEKDQYTHIHLLAHGLLRLDKDHPSEFEYGVAFNTEKVDPKNYKSTSAEEIKSIFEGLSSKDLPYLVNYMICDGANFTNGALPDRNPLQVTFNLGVPIVIGSQFPLSMEGSTMVTKSLYKRLFRGDDIRQILLDIRTDLYNKKPHKDSHDWISLLSYMNLSSAYEYELLNHKTKCQLAILNNIRDSANKETIFENNNDFKRVKYQIRESIKVLNKEVTEIQEKKVKEKEFLEYAGLLGSAYKRLTEVELKEGNILDSDTSNNQLEYLNEAKEWYKKAAEKNRSHHWSIVQYLSLKTVLEGHLNEDDLDFWYAARGAAKNEITPNATWPYGTLIELYVLNPNTVTDSHRDEILEFALELTKNAKKLGKKEHVNSTYLQIERYSNWWNNSNFRIPENILANEQDFIKKILSFLVY</sequence>
<gene>
    <name evidence="2" type="ORF">FGG15_08005</name>
</gene>
<keyword evidence="3" id="KW-1185">Reference proteome</keyword>